<dbReference type="GO" id="GO:0016020">
    <property type="term" value="C:membrane"/>
    <property type="evidence" value="ECO:0007669"/>
    <property type="project" value="UniProtKB-SubCell"/>
</dbReference>
<feature type="transmembrane region" description="Helical" evidence="9">
    <location>
        <begin position="370"/>
        <end position="387"/>
    </location>
</feature>
<evidence type="ECO:0008006" key="14">
    <source>
        <dbReference type="Google" id="ProtNLM"/>
    </source>
</evidence>
<keyword evidence="6 9" id="KW-1133">Transmembrane helix</keyword>
<dbReference type="PROSITE" id="PS50893">
    <property type="entry name" value="ABC_TRANSPORTER_2"/>
    <property type="match status" value="1"/>
</dbReference>
<dbReference type="GO" id="GO:0005524">
    <property type="term" value="F:ATP binding"/>
    <property type="evidence" value="ECO:0007669"/>
    <property type="project" value="UniProtKB-KW"/>
</dbReference>
<dbReference type="InterPro" id="IPR011527">
    <property type="entry name" value="ABC1_TM_dom"/>
</dbReference>
<feature type="domain" description="ABC transmembrane type-1" evidence="11">
    <location>
        <begin position="337"/>
        <end position="613"/>
    </location>
</feature>
<feature type="region of interest" description="Disordered" evidence="8">
    <location>
        <begin position="258"/>
        <end position="279"/>
    </location>
</feature>
<evidence type="ECO:0000259" key="11">
    <source>
        <dbReference type="PROSITE" id="PS50929"/>
    </source>
</evidence>
<evidence type="ECO:0000313" key="12">
    <source>
        <dbReference type="EMBL" id="GHP05705.1"/>
    </source>
</evidence>
<dbReference type="PROSITE" id="PS50929">
    <property type="entry name" value="ABC_TM1F"/>
    <property type="match status" value="1"/>
</dbReference>
<organism evidence="12 13">
    <name type="scientific">Pycnococcus provasolii</name>
    <dbReference type="NCBI Taxonomy" id="41880"/>
    <lineage>
        <taxon>Eukaryota</taxon>
        <taxon>Viridiplantae</taxon>
        <taxon>Chlorophyta</taxon>
        <taxon>Pseudoscourfieldiophyceae</taxon>
        <taxon>Pseudoscourfieldiales</taxon>
        <taxon>Pycnococcaceae</taxon>
        <taxon>Pycnococcus</taxon>
    </lineage>
</organism>
<evidence type="ECO:0000256" key="1">
    <source>
        <dbReference type="ARBA" id="ARBA00004141"/>
    </source>
</evidence>
<reference evidence="12" key="1">
    <citation type="submission" date="2020-10" db="EMBL/GenBank/DDBJ databases">
        <title>Unveiling of a novel bifunctional photoreceptor, Dualchrome1, isolated from a cosmopolitan green alga.</title>
        <authorList>
            <person name="Suzuki S."/>
            <person name="Kawachi M."/>
        </authorList>
    </citation>
    <scope>NUCLEOTIDE SEQUENCE</scope>
    <source>
        <strain evidence="12">NIES 2893</strain>
    </source>
</reference>
<feature type="transmembrane region" description="Helical" evidence="9">
    <location>
        <begin position="180"/>
        <end position="207"/>
    </location>
</feature>
<gene>
    <name evidence="12" type="ORF">PPROV_000445500</name>
</gene>
<evidence type="ECO:0000256" key="8">
    <source>
        <dbReference type="SAM" id="MobiDB-lite"/>
    </source>
</evidence>
<feature type="transmembrane region" description="Helical" evidence="9">
    <location>
        <begin position="84"/>
        <end position="106"/>
    </location>
</feature>
<comment type="subcellular location">
    <subcellularLocation>
        <location evidence="1">Membrane</location>
        <topology evidence="1">Multi-pass membrane protein</topology>
    </subcellularLocation>
</comment>
<evidence type="ECO:0000256" key="3">
    <source>
        <dbReference type="ARBA" id="ARBA00022692"/>
    </source>
</evidence>
<dbReference type="AlphaFoldDB" id="A0A830HFG9"/>
<dbReference type="SMART" id="SM00382">
    <property type="entry name" value="AAA"/>
    <property type="match status" value="1"/>
</dbReference>
<dbReference type="InterPro" id="IPR003439">
    <property type="entry name" value="ABC_transporter-like_ATP-bd"/>
</dbReference>
<dbReference type="Gene3D" id="3.40.50.300">
    <property type="entry name" value="P-loop containing nucleotide triphosphate hydrolases"/>
    <property type="match status" value="1"/>
</dbReference>
<feature type="transmembrane region" description="Helical" evidence="9">
    <location>
        <begin position="23"/>
        <end position="48"/>
    </location>
</feature>
<feature type="compositionally biased region" description="Polar residues" evidence="8">
    <location>
        <begin position="118"/>
        <end position="134"/>
    </location>
</feature>
<dbReference type="Proteomes" id="UP000660262">
    <property type="component" value="Unassembled WGS sequence"/>
</dbReference>
<evidence type="ECO:0000256" key="9">
    <source>
        <dbReference type="SAM" id="Phobius"/>
    </source>
</evidence>
<name>A0A830HFG9_9CHLO</name>
<dbReference type="OrthoDB" id="6500128at2759"/>
<feature type="domain" description="ABC transporter" evidence="10">
    <location>
        <begin position="690"/>
        <end position="934"/>
    </location>
</feature>
<protein>
    <recommendedName>
        <fullName evidence="14">ATP-binding cassette transporter</fullName>
    </recommendedName>
</protein>
<dbReference type="Pfam" id="PF00005">
    <property type="entry name" value="ABC_tran"/>
    <property type="match status" value="1"/>
</dbReference>
<accession>A0A830HFG9</accession>
<feature type="region of interest" description="Disordered" evidence="8">
    <location>
        <begin position="112"/>
        <end position="153"/>
    </location>
</feature>
<dbReference type="InterPro" id="IPR003593">
    <property type="entry name" value="AAA+_ATPase"/>
</dbReference>
<dbReference type="FunFam" id="3.40.50.300:FF:000836">
    <property type="entry name" value="ABC transporter B family member 25"/>
    <property type="match status" value="1"/>
</dbReference>
<sequence>MSATTTTVTLTGTRAVSRRWRALAFLAMFALLVSLIDFTATVLLYVSIASSSPLSVTLVLSEVSRALVLACKMEAASVNAGADYVMFAIVRIVAVILASGVHLAAWRKPVDETKSESESATSPQKRTMAQSNESQENDDTPRQRHPNHPFPPPMTEDSMAAFNAISKVWSSTLVWALDSVLMVATAGAGIWFSVVWCTARIALLIWSHDQRGGVQPKPLAANAIALQLTSLAFASLHAYLYHSRRRVWFDPELLKADESDDGEAGRRRQNSNGDDSLDTPLLFTAAEPASEPTTNATAATTEEEDKVPNVTMSKQLVKIFRLAAPDWVWYVFAFTNLVLAVACETALPAYQSGATYALLFANDIPEFKRQLVGLALSAVGVGLFACLRGGMLSYQNQRLVIKLQETLFAAFLERSAHFFDTHPVGKLLSRLTTDTGQIGDVLGLNINVAARSILRVMMIVGYLMSVSWRLTSLIIAISGIFYLMSGIYGRYIRAYAKATQELTASSNHIAEQALSLFKTVKSHEAELWEFRRFRAKNKLRLRVSMWQAITYGLYTLFFESMTNNLVAVVLLYGYYLLRHDLIDVRRLTTMLFYSDALTSSMLSIADMFTDIMRALGASEEVFQLIDGSLGTADFGRGGENLLLLDQYRRWTGFRGRDEEEPSSRGGGTSMIIRTGSATLPEPLRTRGFQLTFDGVCFAYPKNIDRPVLKGMSWEVESGRSLALCGGSGSGKSTTISLIMRFYEPTGGRILVNGVNVMDPGGGCTPEDLTKFIRSRVSLVSQEPPLFSASIRENIAYASNSMDDSTVLRSAGVANARAFVEQMPDGFATMCGPRGARLSGGQKQRVAIARAVAKDPECLLLDEATSALDAESEQLVQESLERIMVGRTTVTIAHRLSTIRSADTICCVESGQVVESGTHDDLIAIEGAYYKLVSRQLSGSSVARSMNNLSTLAE</sequence>
<dbReference type="SUPFAM" id="SSF52540">
    <property type="entry name" value="P-loop containing nucleoside triphosphate hydrolases"/>
    <property type="match status" value="1"/>
</dbReference>
<dbReference type="GO" id="GO:0015421">
    <property type="term" value="F:ABC-type oligopeptide transporter activity"/>
    <property type="evidence" value="ECO:0007669"/>
    <property type="project" value="TreeGrafter"/>
</dbReference>
<dbReference type="PROSITE" id="PS00211">
    <property type="entry name" value="ABC_TRANSPORTER_1"/>
    <property type="match status" value="1"/>
</dbReference>
<keyword evidence="2" id="KW-0813">Transport</keyword>
<keyword evidence="3 9" id="KW-0812">Transmembrane</keyword>
<dbReference type="PANTHER" id="PTHR43394">
    <property type="entry name" value="ATP-DEPENDENT PERMEASE MDL1, MITOCHONDRIAL"/>
    <property type="match status" value="1"/>
</dbReference>
<dbReference type="Gene3D" id="1.20.1560.10">
    <property type="entry name" value="ABC transporter type 1, transmembrane domain"/>
    <property type="match status" value="1"/>
</dbReference>
<dbReference type="InterPro" id="IPR027417">
    <property type="entry name" value="P-loop_NTPase"/>
</dbReference>
<dbReference type="GO" id="GO:0005737">
    <property type="term" value="C:cytoplasm"/>
    <property type="evidence" value="ECO:0007669"/>
    <property type="project" value="UniProtKB-ARBA"/>
</dbReference>
<dbReference type="InterPro" id="IPR039421">
    <property type="entry name" value="Type_1_exporter"/>
</dbReference>
<keyword evidence="7 9" id="KW-0472">Membrane</keyword>
<dbReference type="EMBL" id="BNJQ01000011">
    <property type="protein sequence ID" value="GHP05705.1"/>
    <property type="molecule type" value="Genomic_DNA"/>
</dbReference>
<evidence type="ECO:0000256" key="6">
    <source>
        <dbReference type="ARBA" id="ARBA00022989"/>
    </source>
</evidence>
<evidence type="ECO:0000259" key="10">
    <source>
        <dbReference type="PROSITE" id="PS50893"/>
    </source>
</evidence>
<dbReference type="SUPFAM" id="SSF90123">
    <property type="entry name" value="ABC transporter transmembrane region"/>
    <property type="match status" value="1"/>
</dbReference>
<dbReference type="InterPro" id="IPR017871">
    <property type="entry name" value="ABC_transporter-like_CS"/>
</dbReference>
<evidence type="ECO:0000256" key="2">
    <source>
        <dbReference type="ARBA" id="ARBA00022448"/>
    </source>
</evidence>
<evidence type="ECO:0000313" key="13">
    <source>
        <dbReference type="Proteomes" id="UP000660262"/>
    </source>
</evidence>
<keyword evidence="5" id="KW-0067">ATP-binding</keyword>
<feature type="transmembrane region" description="Helical" evidence="9">
    <location>
        <begin position="327"/>
        <end position="350"/>
    </location>
</feature>
<feature type="transmembrane region" description="Helical" evidence="9">
    <location>
        <begin position="459"/>
        <end position="484"/>
    </location>
</feature>
<evidence type="ECO:0000256" key="4">
    <source>
        <dbReference type="ARBA" id="ARBA00022741"/>
    </source>
</evidence>
<dbReference type="InterPro" id="IPR036640">
    <property type="entry name" value="ABC1_TM_sf"/>
</dbReference>
<proteinExistence type="predicted"/>
<dbReference type="Pfam" id="PF00664">
    <property type="entry name" value="ABC_membrane"/>
    <property type="match status" value="1"/>
</dbReference>
<keyword evidence="13" id="KW-1185">Reference proteome</keyword>
<dbReference type="PANTHER" id="PTHR43394:SF19">
    <property type="entry name" value="ABC TRANSPORTER B FAMILY"/>
    <property type="match status" value="1"/>
</dbReference>
<evidence type="ECO:0000256" key="7">
    <source>
        <dbReference type="ARBA" id="ARBA00023136"/>
    </source>
</evidence>
<feature type="transmembrane region" description="Helical" evidence="9">
    <location>
        <begin position="219"/>
        <end position="241"/>
    </location>
</feature>
<dbReference type="GO" id="GO:0016887">
    <property type="term" value="F:ATP hydrolysis activity"/>
    <property type="evidence" value="ECO:0007669"/>
    <property type="project" value="InterPro"/>
</dbReference>
<comment type="caution">
    <text evidence="12">The sequence shown here is derived from an EMBL/GenBank/DDBJ whole genome shotgun (WGS) entry which is preliminary data.</text>
</comment>
<evidence type="ECO:0000256" key="5">
    <source>
        <dbReference type="ARBA" id="ARBA00022840"/>
    </source>
</evidence>
<keyword evidence="4" id="KW-0547">Nucleotide-binding</keyword>